<evidence type="ECO:0000313" key="5">
    <source>
        <dbReference type="Proteomes" id="UP001596512"/>
    </source>
</evidence>
<dbReference type="PROSITE" id="PS50017">
    <property type="entry name" value="DEATH_DOMAIN"/>
    <property type="match status" value="1"/>
</dbReference>
<protein>
    <recommendedName>
        <fullName evidence="2">Death domain-containing protein</fullName>
    </recommendedName>
</protein>
<dbReference type="InterPro" id="IPR000488">
    <property type="entry name" value="Death_dom"/>
</dbReference>
<proteinExistence type="predicted"/>
<gene>
    <name evidence="3" type="ORF">ACFQV2_00250</name>
    <name evidence="4" type="ORF">ACFQV2_02290</name>
</gene>
<sequence length="634" mass="68795">MSRWLDELLDDGTLTIGQRQRLAAEDAGPTLNRVLRRAELAGHDPRQVLTDAITSRPLAGARQLTNVIHHRITDAVPLDPQGSRFADWTPRVDDPQWQRYLDDLAVRADQRRVEMGEEIAANPPQWAVEAFGPVPEDQKLRAEWAEKAGVVAAHRDLTKFDAPSEALGNAPKPGQPEAYASWRAAWRALDLPEVDRDELEMSDGQLHLRQRAYEREKTWAPKYVAEELAGTRQAAAQQRRTAAIRQAEALAAAEPLERDRLQREAAEASALADVLDGRAALLEAADEARAQWLAHTAGTRAASDRATMELQSRRANDGREDTLTTAADWLAEHYAAQAAEDAYRDVTGLHDFADFNPAHQHATTLPDTTPDVQAAWPSLPTFDDFDDADAVPLAQTEEVQRPGRFAWLTNLVTWSKSIWGRNAELDDVEDVNEDVAAKAAAPTPPATEPVADAEPTVPATVAAPAVQDDTDAAPSPSEELPGADAAETWPTAPAVDLDDDDEPAYGWLGTPVDDDDFADELKPTAASAPAAVEVFEIEPHPDAAEVAVPDLREVAATEPPVQEADAVRVPSADETAETISRAQRALAEIRAREAADAQRAADEARAEQMSRWAADDAAAAAAVDVDVLDRGGSW</sequence>
<evidence type="ECO:0000256" key="1">
    <source>
        <dbReference type="SAM" id="MobiDB-lite"/>
    </source>
</evidence>
<dbReference type="EMBL" id="JBHTEY010000004">
    <property type="protein sequence ID" value="MFC7612653.1"/>
    <property type="molecule type" value="Genomic_DNA"/>
</dbReference>
<reference evidence="4" key="3">
    <citation type="submission" date="2024-09" db="EMBL/GenBank/DDBJ databases">
        <authorList>
            <person name="Sun Q."/>
            <person name="Mori K."/>
        </authorList>
    </citation>
    <scope>NUCLEOTIDE SEQUENCE</scope>
    <source>
        <strain evidence="4">JCM 17695</strain>
    </source>
</reference>
<dbReference type="EMBL" id="JBHTEY010000001">
    <property type="protein sequence ID" value="MFC7612336.1"/>
    <property type="molecule type" value="Genomic_DNA"/>
</dbReference>
<accession>A0ABW2THE9</accession>
<keyword evidence="5" id="KW-1185">Reference proteome</keyword>
<dbReference type="Proteomes" id="UP001596512">
    <property type="component" value="Unassembled WGS sequence"/>
</dbReference>
<organism evidence="4 5">
    <name type="scientific">Actinokineospora soli</name>
    <dbReference type="NCBI Taxonomy" id="1048753"/>
    <lineage>
        <taxon>Bacteria</taxon>
        <taxon>Bacillati</taxon>
        <taxon>Actinomycetota</taxon>
        <taxon>Actinomycetes</taxon>
        <taxon>Pseudonocardiales</taxon>
        <taxon>Pseudonocardiaceae</taxon>
        <taxon>Actinokineospora</taxon>
    </lineage>
</organism>
<evidence type="ECO:0000313" key="3">
    <source>
        <dbReference type="EMBL" id="MFC7612336.1"/>
    </source>
</evidence>
<name>A0ABW2THE9_9PSEU</name>
<evidence type="ECO:0000259" key="2">
    <source>
        <dbReference type="PROSITE" id="PS50017"/>
    </source>
</evidence>
<reference evidence="4" key="1">
    <citation type="journal article" date="2014" name="Int. J. Syst. Evol. Microbiol.">
        <title>Complete genome of a new Firmicutes species belonging to the dominant human colonic microbiota ('Ruminococcus bicirculans') reveals two chromosomes and a selective capacity to utilize plant glucans.</title>
        <authorList>
            <consortium name="NISC Comparative Sequencing Program"/>
            <person name="Wegmann U."/>
            <person name="Louis P."/>
            <person name="Goesmann A."/>
            <person name="Henrissat B."/>
            <person name="Duncan S.H."/>
            <person name="Flint H.J."/>
        </authorList>
    </citation>
    <scope>NUCLEOTIDE SEQUENCE</scope>
    <source>
        <strain evidence="4">JCM 17695</strain>
    </source>
</reference>
<feature type="domain" description="Death" evidence="2">
    <location>
        <begin position="180"/>
        <end position="260"/>
    </location>
</feature>
<reference evidence="5" key="2">
    <citation type="journal article" date="2019" name="Int. J. Syst. Evol. Microbiol.">
        <title>The Global Catalogue of Microorganisms (GCM) 10K type strain sequencing project: providing services to taxonomists for standard genome sequencing and annotation.</title>
        <authorList>
            <consortium name="The Broad Institute Genomics Platform"/>
            <consortium name="The Broad Institute Genome Sequencing Center for Infectious Disease"/>
            <person name="Wu L."/>
            <person name="Ma J."/>
        </authorList>
    </citation>
    <scope>NUCLEOTIDE SEQUENCE [LARGE SCALE GENOMIC DNA]</scope>
    <source>
        <strain evidence="5">JCM 17695</strain>
    </source>
</reference>
<feature type="region of interest" description="Disordered" evidence="1">
    <location>
        <begin position="435"/>
        <end position="455"/>
    </location>
</feature>
<comment type="caution">
    <text evidence="4">The sequence shown here is derived from an EMBL/GenBank/DDBJ whole genome shotgun (WGS) entry which is preliminary data.</text>
</comment>
<evidence type="ECO:0000313" key="4">
    <source>
        <dbReference type="EMBL" id="MFC7612653.1"/>
    </source>
</evidence>